<geneLocation type="plasmid" evidence="1 2">
    <name>pHS1</name>
</geneLocation>
<dbReference type="InterPro" id="IPR003737">
    <property type="entry name" value="GlcNAc_PI_deacetylase-related"/>
</dbReference>
<dbReference type="OrthoDB" id="9816564at2"/>
<accession>W0HZU8</accession>
<keyword evidence="2" id="KW-1185">Reference proteome</keyword>
<dbReference type="Pfam" id="PF02585">
    <property type="entry name" value="PIG-L"/>
    <property type="match status" value="1"/>
</dbReference>
<dbReference type="PANTHER" id="PTHR12993">
    <property type="entry name" value="N-ACETYLGLUCOSAMINYL-PHOSPHATIDYLINOSITOL DE-N-ACETYLASE-RELATED"/>
    <property type="match status" value="1"/>
</dbReference>
<dbReference type="HOGENOM" id="CLU_082131_0_0_6"/>
<dbReference type="Gene3D" id="3.40.50.10320">
    <property type="entry name" value="LmbE-like"/>
    <property type="match status" value="1"/>
</dbReference>
<sequence>MISTLDARTFIDNWEGKRITLIAPHPDDAAFSLAGIIALLAPHCAFTLVTVFTRSAWAVPDLLRQAGPEAIHEVRMEEERAFCQRFTLDFSPCDFPDASLCGYDAVSERQELRDDDTRAENVTQTLRLRLATTLPDIVIAPAAVGGHVDHHIVHRSLSRIPGTWRRVFYEDLPYAGEFSPAALETALRARGMDIVATVDIDAAVREKYCAMTCYTSQLEPATVETIIHYSQQLARRQRGADESVCHAERLWEPARQ</sequence>
<dbReference type="EMBL" id="CP006570">
    <property type="protein sequence ID" value="AHF79351.1"/>
    <property type="molecule type" value="Genomic_DNA"/>
</dbReference>
<dbReference type="Proteomes" id="UP000019028">
    <property type="component" value="Plasmid pHS1"/>
</dbReference>
<protein>
    <submittedName>
        <fullName evidence="1">Putative 2-N-acetylhexosamine deacetylase</fullName>
    </submittedName>
</protein>
<dbReference type="PATRIC" id="fig|1239307.3.peg.4877"/>
<dbReference type="GO" id="GO:0016811">
    <property type="term" value="F:hydrolase activity, acting on carbon-nitrogen (but not peptide) bonds, in linear amides"/>
    <property type="evidence" value="ECO:0007669"/>
    <property type="project" value="TreeGrafter"/>
</dbReference>
<dbReference type="KEGG" id="sod:Sant_P0315"/>
<dbReference type="InterPro" id="IPR024078">
    <property type="entry name" value="LmbE-like_dom_sf"/>
</dbReference>
<dbReference type="PANTHER" id="PTHR12993:SF29">
    <property type="entry name" value="BLR3841 PROTEIN"/>
    <property type="match status" value="1"/>
</dbReference>
<proteinExistence type="predicted"/>
<dbReference type="SUPFAM" id="SSF102588">
    <property type="entry name" value="LmbE-like"/>
    <property type="match status" value="1"/>
</dbReference>
<dbReference type="RefSeq" id="WP_025424489.1">
    <property type="nucleotide sequence ID" value="NZ_CP006570.1"/>
</dbReference>
<evidence type="ECO:0000313" key="1">
    <source>
        <dbReference type="EMBL" id="AHF79351.1"/>
    </source>
</evidence>
<name>W0HZU8_9GAMM</name>
<dbReference type="AlphaFoldDB" id="W0HZU8"/>
<keyword evidence="1" id="KW-0614">Plasmid</keyword>
<organism evidence="1 2">
    <name type="scientific">Sodalis praecaptivus</name>
    <dbReference type="NCBI Taxonomy" id="1239307"/>
    <lineage>
        <taxon>Bacteria</taxon>
        <taxon>Pseudomonadati</taxon>
        <taxon>Pseudomonadota</taxon>
        <taxon>Gammaproteobacteria</taxon>
        <taxon>Enterobacterales</taxon>
        <taxon>Bruguierivoracaceae</taxon>
        <taxon>Sodalis</taxon>
    </lineage>
</organism>
<gene>
    <name evidence="1" type="ORF">Sant_P0315</name>
</gene>
<reference evidence="1 2" key="1">
    <citation type="journal article" date="2014" name="Genome Biol. Evol.">
        <title>Genome degeneration and adaptation in a nascent stage of symbiosis.</title>
        <authorList>
            <person name="Oakeson K.F."/>
            <person name="Gil R."/>
            <person name="Clayton A.L."/>
            <person name="Dunn D.M."/>
            <person name="von Niederhausern A.C."/>
            <person name="Hamil C."/>
            <person name="Aoyagi A."/>
            <person name="Duval B."/>
            <person name="Baca A."/>
            <person name="Silva F.J."/>
            <person name="Vallier A."/>
            <person name="Jackson D.G."/>
            <person name="Latorre A."/>
            <person name="Weiss R.B."/>
            <person name="Heddi A."/>
            <person name="Moya A."/>
            <person name="Dale C."/>
        </authorList>
    </citation>
    <scope>NUCLEOTIDE SEQUENCE [LARGE SCALE GENOMIC DNA]</scope>
    <source>
        <strain evidence="1 2">HS1</strain>
        <plasmid evidence="2">Plasmid pHS1</plasmid>
    </source>
</reference>
<evidence type="ECO:0000313" key="2">
    <source>
        <dbReference type="Proteomes" id="UP000019028"/>
    </source>
</evidence>